<accession>A0A8J2HUB2</accession>
<sequence>MTGVMLFCIADEAKPFVQKATNHKFNVEYPFYVAESKTCPEDASNFKRKLESPDFSTEFTSAEECQEWMLREQSKHNFMEFDIIFIADARSASDDTLLTCVYSDEPLLLGPNEEQQLPPKAHTWYSWRIKYQDAEAIENHLQYGEPGDAWPVFYERKDEITDANGVVDMEKATKMVWGEE</sequence>
<name>A0A8J2HUB2_9PLEO</name>
<dbReference type="GeneID" id="67019751"/>
<keyword evidence="2" id="KW-1185">Reference proteome</keyword>
<dbReference type="EMBL" id="CAJRGZ010000015">
    <property type="protein sequence ID" value="CAG5140727.1"/>
    <property type="molecule type" value="Genomic_DNA"/>
</dbReference>
<dbReference type="RefSeq" id="XP_043164301.1">
    <property type="nucleotide sequence ID" value="XM_043308366.1"/>
</dbReference>
<dbReference type="OrthoDB" id="4456803at2759"/>
<comment type="caution">
    <text evidence="1">The sequence shown here is derived from an EMBL/GenBank/DDBJ whole genome shotgun (WGS) entry which is preliminary data.</text>
</comment>
<proteinExistence type="predicted"/>
<dbReference type="AlphaFoldDB" id="A0A8J2HUB2"/>
<evidence type="ECO:0000313" key="1">
    <source>
        <dbReference type="EMBL" id="CAG5140727.1"/>
    </source>
</evidence>
<protein>
    <submittedName>
        <fullName evidence="1">Uncharacterized protein</fullName>
    </submittedName>
</protein>
<gene>
    <name evidence="1" type="ORF">ALTATR162_LOCUS772</name>
</gene>
<evidence type="ECO:0000313" key="2">
    <source>
        <dbReference type="Proteomes" id="UP000676310"/>
    </source>
</evidence>
<dbReference type="Proteomes" id="UP000676310">
    <property type="component" value="Unassembled WGS sequence"/>
</dbReference>
<reference evidence="1" key="1">
    <citation type="submission" date="2021-05" db="EMBL/GenBank/DDBJ databases">
        <authorList>
            <person name="Stam R."/>
        </authorList>
    </citation>
    <scope>NUCLEOTIDE SEQUENCE</scope>
    <source>
        <strain evidence="1">CS162</strain>
    </source>
</reference>
<organism evidence="1 2">
    <name type="scientific">Alternaria atra</name>
    <dbReference type="NCBI Taxonomy" id="119953"/>
    <lineage>
        <taxon>Eukaryota</taxon>
        <taxon>Fungi</taxon>
        <taxon>Dikarya</taxon>
        <taxon>Ascomycota</taxon>
        <taxon>Pezizomycotina</taxon>
        <taxon>Dothideomycetes</taxon>
        <taxon>Pleosporomycetidae</taxon>
        <taxon>Pleosporales</taxon>
        <taxon>Pleosporineae</taxon>
        <taxon>Pleosporaceae</taxon>
        <taxon>Alternaria</taxon>
        <taxon>Alternaria sect. Ulocladioides</taxon>
    </lineage>
</organism>